<evidence type="ECO:0000259" key="2">
    <source>
        <dbReference type="Pfam" id="PF10213"/>
    </source>
</evidence>
<protein>
    <submittedName>
        <fullName evidence="3">(pine wood nematode) hypothetical protein</fullName>
    </submittedName>
    <submittedName>
        <fullName evidence="7">MRP-S28 domain-containing protein</fullName>
    </submittedName>
</protein>
<dbReference type="Proteomes" id="UP000659654">
    <property type="component" value="Unassembled WGS sequence"/>
</dbReference>
<dbReference type="GO" id="GO:0005763">
    <property type="term" value="C:mitochondrial small ribosomal subunit"/>
    <property type="evidence" value="ECO:0007669"/>
    <property type="project" value="TreeGrafter"/>
</dbReference>
<reference evidence="7" key="1">
    <citation type="submission" date="2016-11" db="UniProtKB">
        <authorList>
            <consortium name="WormBaseParasite"/>
        </authorList>
    </citation>
    <scope>IDENTIFICATION</scope>
</reference>
<dbReference type="PANTHER" id="PTHR13490">
    <property type="entry name" value="MITOCHONDRIAL 28S RIBOSOMAL PROTEIN S28"/>
    <property type="match status" value="1"/>
</dbReference>
<feature type="compositionally biased region" description="Basic and acidic residues" evidence="1">
    <location>
        <begin position="32"/>
        <end position="47"/>
    </location>
</feature>
<dbReference type="SMR" id="A0A1I7SGL4"/>
<evidence type="ECO:0000313" key="4">
    <source>
        <dbReference type="EMBL" id="CAG9122854.1"/>
    </source>
</evidence>
<name>A0A1I7SGL4_BURXY</name>
<dbReference type="AlphaFoldDB" id="A0A1I7SGL4"/>
<dbReference type="eggNOG" id="KOG3933">
    <property type="taxonomic scope" value="Eukaryota"/>
</dbReference>
<dbReference type="EMBL" id="CAJFCV020000005">
    <property type="protein sequence ID" value="CAG9122854.1"/>
    <property type="molecule type" value="Genomic_DNA"/>
</dbReference>
<dbReference type="GO" id="GO:0003735">
    <property type="term" value="F:structural constituent of ribosome"/>
    <property type="evidence" value="ECO:0007669"/>
    <property type="project" value="InterPro"/>
</dbReference>
<dbReference type="Pfam" id="PF10213">
    <property type="entry name" value="MRP-S28"/>
    <property type="match status" value="1"/>
</dbReference>
<feature type="region of interest" description="Disordered" evidence="1">
    <location>
        <begin position="26"/>
        <end position="47"/>
    </location>
</feature>
<feature type="domain" description="Small ribosomal subunit protein mS35 mitochondrial conserved" evidence="2">
    <location>
        <begin position="198"/>
        <end position="282"/>
    </location>
</feature>
<dbReference type="InterPro" id="IPR019349">
    <property type="entry name" value="Ribosomal_mS35_mit"/>
</dbReference>
<sequence>MFSKTANLSVGRRFSSTLAERLALASSNSAKETPEVENLRIESETDKENEPFRELFIKPKRKLQTQLTIERMTGRAEQLKFSKVDIMDRIAVRTPRKEEMKPNQDWVSVWPVAQSFRSSVVPLPIRMGYSKIKNGNPIRPPCKAEGNLELVKIPNFLHLTPQHIKRHCDELKQFCTEFPEELKENPKLIHEHLPVTKKYSDYVHQGTSLRDIRARVVTLQIKVADLELDQHAKDKFRRLVGQRYDEKTDIFTLVTDRCYTRQQNQDYADYLITVAVNESRKVEEWEELKERIDNWKVEFVGSKTEERLFEILGQLKADENAPPAAKNFDKETKASSEVEKFSNVWFSYRNETETPESARIYGQAVRELLGLPKVTQEEKNQVEFK</sequence>
<reference evidence="4" key="2">
    <citation type="submission" date="2020-08" db="EMBL/GenBank/DDBJ databases">
        <authorList>
            <person name="Kikuchi T."/>
        </authorList>
    </citation>
    <scope>NUCLEOTIDE SEQUENCE</scope>
    <source>
        <strain evidence="3">Ka4C1</strain>
    </source>
</reference>
<dbReference type="EMBL" id="CAJFDI010000005">
    <property type="protein sequence ID" value="CAD5231600.1"/>
    <property type="molecule type" value="Genomic_DNA"/>
</dbReference>
<dbReference type="PANTHER" id="PTHR13490:SF0">
    <property type="entry name" value="SMALL RIBOSOMAL SUBUNIT PROTEIN MS35"/>
    <property type="match status" value="1"/>
</dbReference>
<dbReference type="Proteomes" id="UP000095284">
    <property type="component" value="Unplaced"/>
</dbReference>
<accession>A0A1I7SGL4</accession>
<dbReference type="WBParaSite" id="BXY_1217900.1">
    <property type="protein sequence ID" value="BXY_1217900.1"/>
    <property type="gene ID" value="BXY_1217900"/>
</dbReference>
<evidence type="ECO:0000313" key="6">
    <source>
        <dbReference type="Proteomes" id="UP000659654"/>
    </source>
</evidence>
<organism evidence="5 7">
    <name type="scientific">Bursaphelenchus xylophilus</name>
    <name type="common">Pinewood nematode worm</name>
    <name type="synonym">Aphelenchoides xylophilus</name>
    <dbReference type="NCBI Taxonomy" id="6326"/>
    <lineage>
        <taxon>Eukaryota</taxon>
        <taxon>Metazoa</taxon>
        <taxon>Ecdysozoa</taxon>
        <taxon>Nematoda</taxon>
        <taxon>Chromadorea</taxon>
        <taxon>Rhabditida</taxon>
        <taxon>Tylenchina</taxon>
        <taxon>Tylenchomorpha</taxon>
        <taxon>Aphelenchoidea</taxon>
        <taxon>Aphelenchoididae</taxon>
        <taxon>Bursaphelenchus</taxon>
    </lineage>
</organism>
<evidence type="ECO:0000313" key="3">
    <source>
        <dbReference type="EMBL" id="CAD5231600.1"/>
    </source>
</evidence>
<dbReference type="Proteomes" id="UP000582659">
    <property type="component" value="Unassembled WGS sequence"/>
</dbReference>
<proteinExistence type="predicted"/>
<evidence type="ECO:0000313" key="5">
    <source>
        <dbReference type="Proteomes" id="UP000095284"/>
    </source>
</evidence>
<evidence type="ECO:0000256" key="1">
    <source>
        <dbReference type="SAM" id="MobiDB-lite"/>
    </source>
</evidence>
<dbReference type="OrthoDB" id="283424at2759"/>
<keyword evidence="6" id="KW-1185">Reference proteome</keyword>
<evidence type="ECO:0000313" key="7">
    <source>
        <dbReference type="WBParaSite" id="BXY_1217900.1"/>
    </source>
</evidence>
<gene>
    <name evidence="3" type="ORF">BXYJ_LOCUS11696</name>
</gene>
<dbReference type="GO" id="GO:0032543">
    <property type="term" value="P:mitochondrial translation"/>
    <property type="evidence" value="ECO:0007669"/>
    <property type="project" value="InterPro"/>
</dbReference>
<dbReference type="InterPro" id="IPR039848">
    <property type="entry name" value="Ribosomal_mS35_mt"/>
</dbReference>